<dbReference type="Proteomes" id="UP000886879">
    <property type="component" value="Unassembled WGS sequence"/>
</dbReference>
<dbReference type="InterPro" id="IPR017853">
    <property type="entry name" value="GH"/>
</dbReference>
<dbReference type="Pfam" id="PF00128">
    <property type="entry name" value="Alpha-amylase"/>
    <property type="match status" value="1"/>
</dbReference>
<accession>A0A9D0YR10</accession>
<evidence type="ECO:0000256" key="1">
    <source>
        <dbReference type="ARBA" id="ARBA00022801"/>
    </source>
</evidence>
<protein>
    <submittedName>
        <fullName evidence="4">Glycoside hydrolase family 13 protein</fullName>
    </submittedName>
</protein>
<dbReference type="PANTHER" id="PTHR10357:SF210">
    <property type="entry name" value="MALTODEXTRIN GLUCOSIDASE"/>
    <property type="match status" value="1"/>
</dbReference>
<sequence length="611" mass="70008">MNVAFNCLLEEYKTPFGCVMENQPCSLTVKVPDYYAVSGVDVILTTDTAYGMQVSFELTDTQDGYQIYKTQFSLPRCGLYFYHFRCQGAQGPFQVYRCGETDTSINQGDLWQLTCYPRQFHTPKAYAGAVMYQIFPDRFFRSGSCDLTEKLQPYWVHENWDDTPYYLPNEHGEVLNNDFFGGNLRGIREKLPYLKRMHVDVIYLNPISMAFSNHRYDTADYMRPDPMLGTEEDFSALCADAHKLGMKVILDGVFSHTGSNSVYFDRNHIFGHGAVSDPNSPYRSWFDFQEYPNRYTSWWGIDTLPCVNEMDPAFLEHIITGENSVIAHWMSLGADGFRLDVADELPDDFIALFRQRLKELNPEALLLGEVWEDASNKISYGARRKYFSHGELDSVMNYPFRSAILSFLAQPDANSFRANIMSVVEHYPQEVLHCLMNSLSTHDTPRILTLLGDSFDGSKQEKANRFLSEDAKLWAVQRECAAAALQFTLPGMPCIYYGDEAGLEGFEDPFNRRCFPWGRELTSLQTAYESLSRIKGRYAALKQGHITFENPNDHVIHFIRTLNGQRIHTFVNGGSDPMTLPITGQLLFQSYINMEKRLLHLEPWGVAIILE</sequence>
<reference evidence="4" key="2">
    <citation type="journal article" date="2021" name="PeerJ">
        <title>Extensive microbial diversity within the chicken gut microbiome revealed by metagenomics and culture.</title>
        <authorList>
            <person name="Gilroy R."/>
            <person name="Ravi A."/>
            <person name="Getino M."/>
            <person name="Pursley I."/>
            <person name="Horton D.L."/>
            <person name="Alikhan N.F."/>
            <person name="Baker D."/>
            <person name="Gharbi K."/>
            <person name="Hall N."/>
            <person name="Watson M."/>
            <person name="Adriaenssens E.M."/>
            <person name="Foster-Nyarko E."/>
            <person name="Jarju S."/>
            <person name="Secka A."/>
            <person name="Antonio M."/>
            <person name="Oren A."/>
            <person name="Chaudhuri R.R."/>
            <person name="La Ragione R."/>
            <person name="Hildebrand F."/>
            <person name="Pallen M.J."/>
        </authorList>
    </citation>
    <scope>NUCLEOTIDE SEQUENCE</scope>
    <source>
        <strain evidence="4">ChiGjej2B2-12916</strain>
    </source>
</reference>
<dbReference type="Gene3D" id="3.20.20.80">
    <property type="entry name" value="Glycosidases"/>
    <property type="match status" value="1"/>
</dbReference>
<dbReference type="Gene3D" id="3.90.400.10">
    <property type="entry name" value="Oligo-1,6-glucosidase, Domain 2"/>
    <property type="match status" value="1"/>
</dbReference>
<feature type="domain" description="Glycosyl hydrolase family 13 catalytic" evidence="3">
    <location>
        <begin position="133"/>
        <end position="537"/>
    </location>
</feature>
<proteinExistence type="predicted"/>
<dbReference type="CDD" id="cd11338">
    <property type="entry name" value="AmyAc_CMD"/>
    <property type="match status" value="1"/>
</dbReference>
<reference evidence="4" key="1">
    <citation type="submission" date="2020-10" db="EMBL/GenBank/DDBJ databases">
        <authorList>
            <person name="Gilroy R."/>
        </authorList>
    </citation>
    <scope>NUCLEOTIDE SEQUENCE</scope>
    <source>
        <strain evidence="4">ChiGjej2B2-12916</strain>
    </source>
</reference>
<dbReference type="EMBL" id="DVFO01000013">
    <property type="protein sequence ID" value="HIQ60297.1"/>
    <property type="molecule type" value="Genomic_DNA"/>
</dbReference>
<evidence type="ECO:0000256" key="2">
    <source>
        <dbReference type="ARBA" id="ARBA00023295"/>
    </source>
</evidence>
<dbReference type="InterPro" id="IPR006047">
    <property type="entry name" value="GH13_cat_dom"/>
</dbReference>
<dbReference type="SMART" id="SM00642">
    <property type="entry name" value="Aamy"/>
    <property type="match status" value="1"/>
</dbReference>
<keyword evidence="2" id="KW-0326">Glycosidase</keyword>
<evidence type="ECO:0000259" key="3">
    <source>
        <dbReference type="SMART" id="SM00642"/>
    </source>
</evidence>
<dbReference type="SUPFAM" id="SSF51445">
    <property type="entry name" value="(Trans)glycosidases"/>
    <property type="match status" value="1"/>
</dbReference>
<keyword evidence="1 4" id="KW-0378">Hydrolase</keyword>
<dbReference type="GO" id="GO:0016798">
    <property type="term" value="F:hydrolase activity, acting on glycosyl bonds"/>
    <property type="evidence" value="ECO:0007669"/>
    <property type="project" value="UniProtKB-KW"/>
</dbReference>
<name>A0A9D0YR10_9FIRM</name>
<dbReference type="PANTHER" id="PTHR10357">
    <property type="entry name" value="ALPHA-AMYLASE FAMILY MEMBER"/>
    <property type="match status" value="1"/>
</dbReference>
<dbReference type="InterPro" id="IPR045857">
    <property type="entry name" value="O16G_dom_2"/>
</dbReference>
<organism evidence="4 5">
    <name type="scientific">Candidatus Enterenecus faecium</name>
    <dbReference type="NCBI Taxonomy" id="2840780"/>
    <lineage>
        <taxon>Bacteria</taxon>
        <taxon>Bacillati</taxon>
        <taxon>Bacillota</taxon>
        <taxon>Clostridia</taxon>
        <taxon>Eubacteriales</taxon>
        <taxon>Candidatus Enterenecus</taxon>
    </lineage>
</organism>
<gene>
    <name evidence="4" type="ORF">IAD31_01655</name>
</gene>
<comment type="caution">
    <text evidence="4">The sequence shown here is derived from an EMBL/GenBank/DDBJ whole genome shotgun (WGS) entry which is preliminary data.</text>
</comment>
<evidence type="ECO:0000313" key="5">
    <source>
        <dbReference type="Proteomes" id="UP000886879"/>
    </source>
</evidence>
<dbReference type="GO" id="GO:0005975">
    <property type="term" value="P:carbohydrate metabolic process"/>
    <property type="evidence" value="ECO:0007669"/>
    <property type="project" value="InterPro"/>
</dbReference>
<evidence type="ECO:0000313" key="4">
    <source>
        <dbReference type="EMBL" id="HIQ60297.1"/>
    </source>
</evidence>
<dbReference type="AlphaFoldDB" id="A0A9D0YR10"/>